<dbReference type="InterPro" id="IPR014869">
    <property type="entry name" value="GT-D"/>
</dbReference>
<evidence type="ECO:0000256" key="2">
    <source>
        <dbReference type="ARBA" id="ARBA00022737"/>
    </source>
</evidence>
<evidence type="ECO:0000256" key="1">
    <source>
        <dbReference type="ARBA" id="ARBA00022679"/>
    </source>
</evidence>
<dbReference type="SUPFAM" id="SSF51161">
    <property type="entry name" value="Trimeric LpxA-like enzymes"/>
    <property type="match status" value="1"/>
</dbReference>
<dbReference type="InterPro" id="IPR001451">
    <property type="entry name" value="Hexapep"/>
</dbReference>
<accession>A0A7G9FMY8</accession>
<keyword evidence="2" id="KW-0677">Repeat</keyword>
<dbReference type="GO" id="GO:0016740">
    <property type="term" value="F:transferase activity"/>
    <property type="evidence" value="ECO:0007669"/>
    <property type="project" value="UniProtKB-KW"/>
</dbReference>
<keyword evidence="1" id="KW-0808">Transferase</keyword>
<dbReference type="Pfam" id="PF00132">
    <property type="entry name" value="Hexapep"/>
    <property type="match status" value="1"/>
</dbReference>
<name>A0A7G9FMY8_9FIRM</name>
<dbReference type="PANTHER" id="PTHR43300:SF11">
    <property type="entry name" value="ACETYLTRANSFERASE RV3034C-RELATED"/>
    <property type="match status" value="1"/>
</dbReference>
<gene>
    <name evidence="4" type="ORF">H9Q76_00995</name>
</gene>
<protein>
    <submittedName>
        <fullName evidence="4">DUF1792 domain-containing protein</fullName>
    </submittedName>
</protein>
<reference evidence="4 5" key="1">
    <citation type="submission" date="2020-08" db="EMBL/GenBank/DDBJ databases">
        <authorList>
            <person name="Liu C."/>
            <person name="Sun Q."/>
        </authorList>
    </citation>
    <scope>NUCLEOTIDE SEQUENCE [LARGE SCALE GENOMIC DNA]</scope>
    <source>
        <strain evidence="4 5">NSJ-4</strain>
    </source>
</reference>
<dbReference type="InterPro" id="IPR011004">
    <property type="entry name" value="Trimer_LpxA-like_sf"/>
</dbReference>
<feature type="domain" description="Glycosyltransferase GT-D fold" evidence="3">
    <location>
        <begin position="433"/>
        <end position="659"/>
    </location>
</feature>
<dbReference type="Proteomes" id="UP000515819">
    <property type="component" value="Chromosome"/>
</dbReference>
<proteinExistence type="predicted"/>
<keyword evidence="5" id="KW-1185">Reference proteome</keyword>
<sequence>MRIKLNIPENSVQTDTAYMSDVLGEQKNFPVLVIGRDSYIEEAWAEVVFDSGMIYNLQVGRYTSIAGDVKIIVDMNHDYRRVCQGRINGAPYHRPERIRRKGQVVIMNDCWIGDDVTIMSGVTIGNGAVVAAGAVVVKDVPSYAIVSGNPAKVIGYRFEERQIEALELIRWWNWTAEKVHAAAGLLYGDIDTFIETFLPDAQRELQQIPMADIIPMEKTKSGPDRRLLYIPDFEQDYPTYPNVIEAFVNSYADTNYELLLYIREDADLQEKLERLDDIFSKYEDVDCYVNLFVANPEDERSLFGQVDGYITNRSTDNVRYMDMADLYGISCISGVDVPMFAEQVTERMCRTQTDKMQIDELERKVGELQTMLSNLTNAYKQQIAQLSTNQYAMNLSVDNLKYEVLATQDKLQLPTIRSGQEAIDKIISERKSMARFGDGEFAVIAGVNRQKFQHADAELARRLMEVLHMENEEVLLGIPDIYGDLSKYNTECRYNIRAYLTEEVRKQNYDLLDMDRTYYDAYVTRPYASYLDNNTDAPKQRFDALKKIWQGRNLVIVEGEKSRLGIGNDLFAGAKSIVRILGPAEHAFDRYEELLAETKKQGKDKLVLVALGPTATVLAYDLAIEGYQALDIGHVDIEYEWFLAGKGRKTEVKTKYNNEVAEGDQVEDIHDAEYESQIIARYV</sequence>
<dbReference type="Pfam" id="PF08759">
    <property type="entry name" value="GT-D"/>
    <property type="match status" value="1"/>
</dbReference>
<dbReference type="CDD" id="cd03349">
    <property type="entry name" value="LbH_XAT"/>
    <property type="match status" value="1"/>
</dbReference>
<evidence type="ECO:0000259" key="3">
    <source>
        <dbReference type="Pfam" id="PF08759"/>
    </source>
</evidence>
<dbReference type="PROSITE" id="PS00101">
    <property type="entry name" value="HEXAPEP_TRANSFERASES"/>
    <property type="match status" value="1"/>
</dbReference>
<dbReference type="EMBL" id="CP060632">
    <property type="protein sequence ID" value="QNL99919.1"/>
    <property type="molecule type" value="Genomic_DNA"/>
</dbReference>
<dbReference type="KEGG" id="wcp:H9Q76_00995"/>
<dbReference type="InterPro" id="IPR018357">
    <property type="entry name" value="Hexapep_transf_CS"/>
</dbReference>
<evidence type="ECO:0000313" key="5">
    <source>
        <dbReference type="Proteomes" id="UP000515819"/>
    </source>
</evidence>
<dbReference type="AlphaFoldDB" id="A0A7G9FMY8"/>
<dbReference type="Gene3D" id="2.160.10.10">
    <property type="entry name" value="Hexapeptide repeat proteins"/>
    <property type="match status" value="1"/>
</dbReference>
<dbReference type="RefSeq" id="WP_283243524.1">
    <property type="nucleotide sequence ID" value="NZ_CP060632.1"/>
</dbReference>
<evidence type="ECO:0000313" key="4">
    <source>
        <dbReference type="EMBL" id="QNL99919.1"/>
    </source>
</evidence>
<dbReference type="InterPro" id="IPR050179">
    <property type="entry name" value="Trans_hexapeptide_repeat"/>
</dbReference>
<dbReference type="PANTHER" id="PTHR43300">
    <property type="entry name" value="ACETYLTRANSFERASE"/>
    <property type="match status" value="1"/>
</dbReference>
<organism evidence="4 5">
    <name type="scientific">Wujia chipingensis</name>
    <dbReference type="NCBI Taxonomy" id="2763670"/>
    <lineage>
        <taxon>Bacteria</taxon>
        <taxon>Bacillati</taxon>
        <taxon>Bacillota</taxon>
        <taxon>Clostridia</taxon>
        <taxon>Lachnospirales</taxon>
        <taxon>Lachnospiraceae</taxon>
        <taxon>Wujia</taxon>
    </lineage>
</organism>